<reference evidence="1 2" key="1">
    <citation type="submission" date="2019-08" db="EMBL/GenBank/DDBJ databases">
        <title>The genome of the soybean aphid Biotype 1, its phylome, world population structure and adaptation to the North American continent.</title>
        <authorList>
            <person name="Giordano R."/>
            <person name="Donthu R.K."/>
            <person name="Hernandez A.G."/>
            <person name="Wright C.L."/>
            <person name="Zimin A.V."/>
        </authorList>
    </citation>
    <scope>NUCLEOTIDE SEQUENCE [LARGE SCALE GENOMIC DNA]</scope>
    <source>
        <tissue evidence="1">Whole aphids</tissue>
    </source>
</reference>
<evidence type="ECO:0000313" key="1">
    <source>
        <dbReference type="EMBL" id="KAE9544525.1"/>
    </source>
</evidence>
<dbReference type="AlphaFoldDB" id="A0A6G0U5X7"/>
<sequence>MQFTCLLPPWIINSIGAPIVNIVVYTDSKSPPKLQFRYSNISNVDELIGCELANDLIFSKAMHLNTIIYLSTKYFPKSDSLIHDHHDWKVVILPTELPIDHTKPTIFCISATCNKSSMSLRLVTFIAGILNFLLRKHAIARPKYIRRSLKFKPLLIYKHYSLLANDAKTSAAS</sequence>
<evidence type="ECO:0000313" key="2">
    <source>
        <dbReference type="Proteomes" id="UP000475862"/>
    </source>
</evidence>
<gene>
    <name evidence="1" type="ORF">AGLY_000066</name>
</gene>
<comment type="caution">
    <text evidence="1">The sequence shown here is derived from an EMBL/GenBank/DDBJ whole genome shotgun (WGS) entry which is preliminary data.</text>
</comment>
<dbReference type="EMBL" id="VYZN01000001">
    <property type="protein sequence ID" value="KAE9544525.1"/>
    <property type="molecule type" value="Genomic_DNA"/>
</dbReference>
<accession>A0A6G0U5X7</accession>
<proteinExistence type="predicted"/>
<organism evidence="1 2">
    <name type="scientific">Aphis glycines</name>
    <name type="common">Soybean aphid</name>
    <dbReference type="NCBI Taxonomy" id="307491"/>
    <lineage>
        <taxon>Eukaryota</taxon>
        <taxon>Metazoa</taxon>
        <taxon>Ecdysozoa</taxon>
        <taxon>Arthropoda</taxon>
        <taxon>Hexapoda</taxon>
        <taxon>Insecta</taxon>
        <taxon>Pterygota</taxon>
        <taxon>Neoptera</taxon>
        <taxon>Paraneoptera</taxon>
        <taxon>Hemiptera</taxon>
        <taxon>Sternorrhyncha</taxon>
        <taxon>Aphidomorpha</taxon>
        <taxon>Aphidoidea</taxon>
        <taxon>Aphididae</taxon>
        <taxon>Aphidini</taxon>
        <taxon>Aphis</taxon>
        <taxon>Aphis</taxon>
    </lineage>
</organism>
<dbReference type="Proteomes" id="UP000475862">
    <property type="component" value="Unassembled WGS sequence"/>
</dbReference>
<keyword evidence="2" id="KW-1185">Reference proteome</keyword>
<protein>
    <submittedName>
        <fullName evidence="1">Uncharacterized protein</fullName>
    </submittedName>
</protein>
<name>A0A6G0U5X7_APHGL</name>